<keyword evidence="3" id="KW-1185">Reference proteome</keyword>
<reference evidence="2" key="1">
    <citation type="submission" date="2021-07" db="EMBL/GenBank/DDBJ databases">
        <authorList>
            <person name="Durling M."/>
        </authorList>
    </citation>
    <scope>NUCLEOTIDE SEQUENCE</scope>
</reference>
<feature type="region of interest" description="Disordered" evidence="1">
    <location>
        <begin position="315"/>
        <end position="380"/>
    </location>
</feature>
<protein>
    <submittedName>
        <fullName evidence="2">Uncharacterized protein</fullName>
    </submittedName>
</protein>
<comment type="caution">
    <text evidence="2">The sequence shown here is derived from an EMBL/GenBank/DDBJ whole genome shotgun (WGS) entry which is preliminary data.</text>
</comment>
<sequence length="510" mass="58598">MPLTNSSLRATRITNITFQSQVQMPEYKAFKPTRRPRLVPGTNQRYVIAKYARDLDDEYMQSIDPLTPDVPPLSTLHEDCTFEDIHTHWWMLLASNDHFEPHHPGVMHAQQPTPWTSTFYPIGFANGLERINHPVPAMQKFGIFENFLEGQWQREARLGIFCTKAEKLISNRAWQTSPWHVWGAILQREGPRGSRKGFRLLLIDVNATDLYGGIKEVHLNKLTHMQRRFVEFLTANNKRKLNSIWVIGINEGNEDGQCLAKTMEWFADWLCLDQMKTWPWTDEYLEDKSFAYRVTRIRSGSIWPQSHLAVPDGYEIPQSRSRSRSHSRTATPSCPLQPASSRVPIRRATPRPRSLSCNEDDEPPLKRSRAGTPTVDNQASDDEAPQLVEVLNHSPLPTQPQSAKTTRPEFMKPIRLPGIQRVLKADGRQYLRTMDGDMYRVHPDTNDIKGKGKRKKLIKIEEFSKEYAEDNKSWVEDPYVLEIGEDGDTLIGIDGVYEDSMKHSKGDGNV</sequence>
<dbReference type="OrthoDB" id="2823252at2759"/>
<organism evidence="2 3">
    <name type="scientific">Hymenoscyphus fraxineus</name>
    <dbReference type="NCBI Taxonomy" id="746836"/>
    <lineage>
        <taxon>Eukaryota</taxon>
        <taxon>Fungi</taxon>
        <taxon>Dikarya</taxon>
        <taxon>Ascomycota</taxon>
        <taxon>Pezizomycotina</taxon>
        <taxon>Leotiomycetes</taxon>
        <taxon>Helotiales</taxon>
        <taxon>Helotiaceae</taxon>
        <taxon>Hymenoscyphus</taxon>
    </lineage>
</organism>
<evidence type="ECO:0000313" key="2">
    <source>
        <dbReference type="EMBL" id="CAG8951610.1"/>
    </source>
</evidence>
<name>A0A9N9KPG2_9HELO</name>
<dbReference type="AlphaFoldDB" id="A0A9N9KPG2"/>
<dbReference type="EMBL" id="CAJVRL010000044">
    <property type="protein sequence ID" value="CAG8951610.1"/>
    <property type="molecule type" value="Genomic_DNA"/>
</dbReference>
<proteinExistence type="predicted"/>
<evidence type="ECO:0000256" key="1">
    <source>
        <dbReference type="SAM" id="MobiDB-lite"/>
    </source>
</evidence>
<accession>A0A9N9KPG2</accession>
<gene>
    <name evidence="2" type="ORF">HYFRA_00005410</name>
</gene>
<feature type="compositionally biased region" description="Polar residues" evidence="1">
    <location>
        <begin position="329"/>
        <end position="340"/>
    </location>
</feature>
<dbReference type="Proteomes" id="UP000696280">
    <property type="component" value="Unassembled WGS sequence"/>
</dbReference>
<evidence type="ECO:0000313" key="3">
    <source>
        <dbReference type="Proteomes" id="UP000696280"/>
    </source>
</evidence>